<reference evidence="1" key="1">
    <citation type="submission" date="2016-01" db="EMBL/GenBank/DDBJ databases">
        <title>Reference transcriptome for the parasite Schistocephalus solidus: insights into the molecular evolution of parasitism.</title>
        <authorList>
            <person name="Hebert F.O."/>
            <person name="Grambauer S."/>
            <person name="Barber I."/>
            <person name="Landry C.R."/>
            <person name="Aubin-Horth N."/>
        </authorList>
    </citation>
    <scope>NUCLEOTIDE SEQUENCE</scope>
</reference>
<accession>A0A0V0J5I8</accession>
<proteinExistence type="predicted"/>
<dbReference type="EMBL" id="GEEE01014178">
    <property type="protein sequence ID" value="JAP49047.1"/>
    <property type="molecule type" value="Transcribed_RNA"/>
</dbReference>
<dbReference type="EMBL" id="GEEE01003153">
    <property type="protein sequence ID" value="JAP60072.1"/>
    <property type="molecule type" value="Transcribed_RNA"/>
</dbReference>
<organism evidence="1">
    <name type="scientific">Schistocephalus solidus</name>
    <name type="common">Tapeworm</name>
    <dbReference type="NCBI Taxonomy" id="70667"/>
    <lineage>
        <taxon>Eukaryota</taxon>
        <taxon>Metazoa</taxon>
        <taxon>Spiralia</taxon>
        <taxon>Lophotrochozoa</taxon>
        <taxon>Platyhelminthes</taxon>
        <taxon>Cestoda</taxon>
        <taxon>Eucestoda</taxon>
        <taxon>Diphyllobothriidea</taxon>
        <taxon>Diphyllobothriidae</taxon>
        <taxon>Schistocephalus</taxon>
    </lineage>
</organism>
<dbReference type="AlphaFoldDB" id="A0A0V0J5I8"/>
<dbReference type="EMBL" id="GEEE01017726">
    <property type="protein sequence ID" value="JAP45499.1"/>
    <property type="molecule type" value="Transcribed_RNA"/>
</dbReference>
<dbReference type="EMBL" id="GEEE01002358">
    <property type="protein sequence ID" value="JAP60867.1"/>
    <property type="molecule type" value="Transcribed_RNA"/>
</dbReference>
<protein>
    <submittedName>
        <fullName evidence="1">Uncharacterized protein</fullName>
    </submittedName>
</protein>
<sequence length="112" mass="12793">MLMKFCIFLRRLGTWFNRQIRLAWTNLPDKQTGQRCNLPLDITSRAYVVQLPHNLRTLCKISQTTNVGVSLVKADLGRFTGLVVFGLQDGIGEFRSPELMFVLFGISFPVFI</sequence>
<name>A0A0V0J5I8_SCHSO</name>
<gene>
    <name evidence="1" type="ORF">TR86984</name>
</gene>
<evidence type="ECO:0000313" key="1">
    <source>
        <dbReference type="EMBL" id="JAP60867.1"/>
    </source>
</evidence>